<gene>
    <name evidence="2" type="ORF">Tci_928084</name>
</gene>
<feature type="region of interest" description="Disordered" evidence="1">
    <location>
        <begin position="1"/>
        <end position="47"/>
    </location>
</feature>
<accession>A0A699X8D8</accession>
<feature type="compositionally biased region" description="Pro residues" evidence="1">
    <location>
        <begin position="1"/>
        <end position="10"/>
    </location>
</feature>
<proteinExistence type="predicted"/>
<protein>
    <submittedName>
        <fullName evidence="2">Uncharacterized protein</fullName>
    </submittedName>
</protein>
<evidence type="ECO:0000256" key="1">
    <source>
        <dbReference type="SAM" id="MobiDB-lite"/>
    </source>
</evidence>
<reference evidence="2" key="1">
    <citation type="journal article" date="2019" name="Sci. Rep.">
        <title>Draft genome of Tanacetum cinerariifolium, the natural source of mosquito coil.</title>
        <authorList>
            <person name="Yamashiro T."/>
            <person name="Shiraishi A."/>
            <person name="Satake H."/>
            <person name="Nakayama K."/>
        </authorList>
    </citation>
    <scope>NUCLEOTIDE SEQUENCE</scope>
</reference>
<evidence type="ECO:0000313" key="2">
    <source>
        <dbReference type="EMBL" id="GFD56115.1"/>
    </source>
</evidence>
<comment type="caution">
    <text evidence="2">The sequence shown here is derived from an EMBL/GenBank/DDBJ whole genome shotgun (WGS) entry which is preliminary data.</text>
</comment>
<organism evidence="2">
    <name type="scientific">Tanacetum cinerariifolium</name>
    <name type="common">Dalmatian daisy</name>
    <name type="synonym">Chrysanthemum cinerariifolium</name>
    <dbReference type="NCBI Taxonomy" id="118510"/>
    <lineage>
        <taxon>Eukaryota</taxon>
        <taxon>Viridiplantae</taxon>
        <taxon>Streptophyta</taxon>
        <taxon>Embryophyta</taxon>
        <taxon>Tracheophyta</taxon>
        <taxon>Spermatophyta</taxon>
        <taxon>Magnoliopsida</taxon>
        <taxon>eudicotyledons</taxon>
        <taxon>Gunneridae</taxon>
        <taxon>Pentapetalae</taxon>
        <taxon>asterids</taxon>
        <taxon>campanulids</taxon>
        <taxon>Asterales</taxon>
        <taxon>Asteraceae</taxon>
        <taxon>Asteroideae</taxon>
        <taxon>Anthemideae</taxon>
        <taxon>Anthemidinae</taxon>
        <taxon>Tanacetum</taxon>
    </lineage>
</organism>
<dbReference type="EMBL" id="BKCJ011825525">
    <property type="protein sequence ID" value="GFD56115.1"/>
    <property type="molecule type" value="Genomic_DNA"/>
</dbReference>
<name>A0A699X8D8_TANCI</name>
<feature type="compositionally biased region" description="Polar residues" evidence="1">
    <location>
        <begin position="37"/>
        <end position="47"/>
    </location>
</feature>
<sequence length="86" mass="9197">PTGASTPPPTWCTGTTTARACRPAPSPGPPAMPTHRSAWSTTASSTGLWPRFTRRMRTARAARPLAWPCRTAPPGRSKTLLARRSS</sequence>
<feature type="non-terminal residue" evidence="2">
    <location>
        <position position="1"/>
    </location>
</feature>
<feature type="compositionally biased region" description="Low complexity" evidence="1">
    <location>
        <begin position="11"/>
        <end position="23"/>
    </location>
</feature>
<feature type="region of interest" description="Disordered" evidence="1">
    <location>
        <begin position="67"/>
        <end position="86"/>
    </location>
</feature>
<dbReference type="AlphaFoldDB" id="A0A699X8D8"/>